<dbReference type="InterPro" id="IPR006620">
    <property type="entry name" value="Pro_4_hyd_alph"/>
</dbReference>
<keyword evidence="4" id="KW-0560">Oxidoreductase</keyword>
<keyword evidence="3" id="KW-0223">Dioxygenase</keyword>
<dbReference type="OrthoDB" id="69177at2759"/>
<dbReference type="SMART" id="SM00702">
    <property type="entry name" value="P4Hc"/>
    <property type="match status" value="1"/>
</dbReference>
<evidence type="ECO:0000313" key="9">
    <source>
        <dbReference type="Proteomes" id="UP000018144"/>
    </source>
</evidence>
<evidence type="ECO:0000313" key="8">
    <source>
        <dbReference type="EMBL" id="CCX11408.1"/>
    </source>
</evidence>
<dbReference type="GO" id="GO:0004656">
    <property type="term" value="F:procollagen-proline 4-dioxygenase activity"/>
    <property type="evidence" value="ECO:0007669"/>
    <property type="project" value="TreeGrafter"/>
</dbReference>
<evidence type="ECO:0000256" key="5">
    <source>
        <dbReference type="ARBA" id="ARBA00023004"/>
    </source>
</evidence>
<dbReference type="EMBL" id="HF935614">
    <property type="protein sequence ID" value="CCX11408.1"/>
    <property type="molecule type" value="Genomic_DNA"/>
</dbReference>
<feature type="region of interest" description="Disordered" evidence="6">
    <location>
        <begin position="1"/>
        <end position="37"/>
    </location>
</feature>
<dbReference type="Pfam" id="PF13640">
    <property type="entry name" value="2OG-FeII_Oxy_3"/>
    <property type="match status" value="1"/>
</dbReference>
<dbReference type="FunFam" id="2.60.120.620:FF:000020">
    <property type="entry name" value="Unplaced genomic scaffold supercont2.4, whole genome shotgun sequence"/>
    <property type="match status" value="1"/>
</dbReference>
<dbReference type="Proteomes" id="UP000018144">
    <property type="component" value="Unassembled WGS sequence"/>
</dbReference>
<protein>
    <recommendedName>
        <fullName evidence="7">Fe2OG dioxygenase domain-containing protein</fullName>
    </recommendedName>
</protein>
<dbReference type="InterPro" id="IPR005123">
    <property type="entry name" value="Oxoglu/Fe-dep_dioxygenase_dom"/>
</dbReference>
<sequence>MGKASKQRKARTKAATAASAPYPPTPLSPTSSSDTEGISSVDLAITTETLEALLAKPALLKSAAHKNLRAMIHKLHAAVQGGEDELVIALRAGEHEHARNLLATIKNPKLGALQRWVRECDAINDGSDECWKTLEAIIRTTTTRDNAIGALARFQPWRPETGEEALHIYRDVKLGKICSREEADHFKASFRVLHTIPAAERKPPNLHPAIIWSSNDNTIPFTPTGDITAIPIPSVPNAIFLQNVLSQTTCRQIIAAAETMGFTPDQAAAGSATELASVLAHNFYWMADEAFCTSLFERVKPFLPATVKGLPVRSINRRFRCYRYVPGAVYRPHVDGAWPPSGITSKGEYVYNASDPEKPEYSRFTFLVYLNDEFEGGETTFFVPAPGEGLEARGVKPMMGSVVVFPHGDAEGSLVHEGTGVTKGAKYIIRTDVVYEVPKSGRAAKE</sequence>
<dbReference type="GO" id="GO:0005506">
    <property type="term" value="F:iron ion binding"/>
    <property type="evidence" value="ECO:0007669"/>
    <property type="project" value="InterPro"/>
</dbReference>
<evidence type="ECO:0000256" key="2">
    <source>
        <dbReference type="ARBA" id="ARBA00022723"/>
    </source>
</evidence>
<dbReference type="eggNOG" id="ENOG502QW74">
    <property type="taxonomic scope" value="Eukaryota"/>
</dbReference>
<gene>
    <name evidence="8" type="ORF">PCON_11002</name>
</gene>
<dbReference type="GO" id="GO:0031418">
    <property type="term" value="F:L-ascorbic acid binding"/>
    <property type="evidence" value="ECO:0007669"/>
    <property type="project" value="InterPro"/>
</dbReference>
<keyword evidence="9" id="KW-1185">Reference proteome</keyword>
<dbReference type="STRING" id="1076935.U4L5I9"/>
<comment type="cofactor">
    <cofactor evidence="1">
        <name>L-ascorbate</name>
        <dbReference type="ChEBI" id="CHEBI:38290"/>
    </cofactor>
</comment>
<proteinExistence type="predicted"/>
<dbReference type="PROSITE" id="PS51471">
    <property type="entry name" value="FE2OG_OXY"/>
    <property type="match status" value="1"/>
</dbReference>
<accession>U4L5I9</accession>
<dbReference type="InterPro" id="IPR045054">
    <property type="entry name" value="P4HA-like"/>
</dbReference>
<dbReference type="InterPro" id="IPR044862">
    <property type="entry name" value="Pro_4_hyd_alph_FE2OG_OXY"/>
</dbReference>
<feature type="domain" description="Fe2OG dioxygenase" evidence="7">
    <location>
        <begin position="314"/>
        <end position="435"/>
    </location>
</feature>
<feature type="compositionally biased region" description="Basic residues" evidence="6">
    <location>
        <begin position="1"/>
        <end position="12"/>
    </location>
</feature>
<evidence type="ECO:0000259" key="7">
    <source>
        <dbReference type="PROSITE" id="PS51471"/>
    </source>
</evidence>
<dbReference type="PANTHER" id="PTHR10869:SF247">
    <property type="entry name" value="FE2OG DIOXYGENASE DOMAIN-CONTAINING PROTEIN"/>
    <property type="match status" value="1"/>
</dbReference>
<evidence type="ECO:0000256" key="1">
    <source>
        <dbReference type="ARBA" id="ARBA00001961"/>
    </source>
</evidence>
<dbReference type="AlphaFoldDB" id="U4L5I9"/>
<dbReference type="GO" id="GO:0005783">
    <property type="term" value="C:endoplasmic reticulum"/>
    <property type="evidence" value="ECO:0007669"/>
    <property type="project" value="TreeGrafter"/>
</dbReference>
<dbReference type="Gene3D" id="2.60.120.620">
    <property type="entry name" value="q2cbj1_9rhob like domain"/>
    <property type="match status" value="1"/>
</dbReference>
<dbReference type="OMA" id="LRKPPNH"/>
<evidence type="ECO:0000256" key="4">
    <source>
        <dbReference type="ARBA" id="ARBA00023002"/>
    </source>
</evidence>
<dbReference type="PANTHER" id="PTHR10869">
    <property type="entry name" value="PROLYL 4-HYDROXYLASE ALPHA SUBUNIT"/>
    <property type="match status" value="1"/>
</dbReference>
<keyword evidence="2" id="KW-0479">Metal-binding</keyword>
<name>U4L5I9_PYROM</name>
<keyword evidence="5" id="KW-0408">Iron</keyword>
<reference evidence="8 9" key="1">
    <citation type="journal article" date="2013" name="PLoS Genet.">
        <title>The genome and development-dependent transcriptomes of Pyronema confluens: a window into fungal evolution.</title>
        <authorList>
            <person name="Traeger S."/>
            <person name="Altegoer F."/>
            <person name="Freitag M."/>
            <person name="Gabaldon T."/>
            <person name="Kempken F."/>
            <person name="Kumar A."/>
            <person name="Marcet-Houben M."/>
            <person name="Poggeler S."/>
            <person name="Stajich J.E."/>
            <person name="Nowrousian M."/>
        </authorList>
    </citation>
    <scope>NUCLEOTIDE SEQUENCE [LARGE SCALE GENOMIC DNA]</scope>
    <source>
        <strain evidence="9">CBS 100304</strain>
        <tissue evidence="8">Vegetative mycelium</tissue>
    </source>
</reference>
<evidence type="ECO:0000256" key="6">
    <source>
        <dbReference type="SAM" id="MobiDB-lite"/>
    </source>
</evidence>
<evidence type="ECO:0000256" key="3">
    <source>
        <dbReference type="ARBA" id="ARBA00022964"/>
    </source>
</evidence>
<organism evidence="8 9">
    <name type="scientific">Pyronema omphalodes (strain CBS 100304)</name>
    <name type="common">Pyronema confluens</name>
    <dbReference type="NCBI Taxonomy" id="1076935"/>
    <lineage>
        <taxon>Eukaryota</taxon>
        <taxon>Fungi</taxon>
        <taxon>Dikarya</taxon>
        <taxon>Ascomycota</taxon>
        <taxon>Pezizomycotina</taxon>
        <taxon>Pezizomycetes</taxon>
        <taxon>Pezizales</taxon>
        <taxon>Pyronemataceae</taxon>
        <taxon>Pyronema</taxon>
    </lineage>
</organism>